<evidence type="ECO:0000259" key="2">
    <source>
        <dbReference type="Pfam" id="PF20938"/>
    </source>
</evidence>
<gene>
    <name evidence="3" type="ORF">INP51_11925</name>
</gene>
<dbReference type="PIRSF" id="PIRSF014753">
    <property type="entry name" value="UCP014753"/>
    <property type="match status" value="1"/>
</dbReference>
<keyword evidence="4" id="KW-1185">Reference proteome</keyword>
<reference evidence="3 4" key="1">
    <citation type="submission" date="2020-10" db="EMBL/GenBank/DDBJ databases">
        <title>Blautia liquoris sp.nov., isolated from the mud in a fermentation cellar used for the production of Chinese strong-flavoured liquor.</title>
        <authorList>
            <person name="Lu L."/>
        </authorList>
    </citation>
    <scope>NUCLEOTIDE SEQUENCE [LARGE SCALE GENOMIC DNA]</scope>
    <source>
        <strain evidence="3 4">LZLJ-3</strain>
    </source>
</reference>
<feature type="domain" description="DUF2264" evidence="1">
    <location>
        <begin position="7"/>
        <end position="344"/>
    </location>
</feature>
<dbReference type="Pfam" id="PF10022">
    <property type="entry name" value="DUF2264"/>
    <property type="match status" value="1"/>
</dbReference>
<dbReference type="PANTHER" id="PTHR35339">
    <property type="entry name" value="LINALOOL DEHYDRATASE_ISOMERASE DOMAIN-CONTAINING PROTEIN"/>
    <property type="match status" value="1"/>
</dbReference>
<protein>
    <submittedName>
        <fullName evidence="3">DUF2264 domain-containing protein</fullName>
    </submittedName>
</protein>
<dbReference type="InterPro" id="IPR016624">
    <property type="entry name" value="UCP014753"/>
</dbReference>
<evidence type="ECO:0000259" key="1">
    <source>
        <dbReference type="Pfam" id="PF10022"/>
    </source>
</evidence>
<dbReference type="InterPro" id="IPR049237">
    <property type="entry name" value="DUF2264_C"/>
</dbReference>
<dbReference type="Proteomes" id="UP000593601">
    <property type="component" value="Chromosome"/>
</dbReference>
<organism evidence="3 4">
    <name type="scientific">Blautia liquoris</name>
    <dbReference type="NCBI Taxonomy" id="2779518"/>
    <lineage>
        <taxon>Bacteria</taxon>
        <taxon>Bacillati</taxon>
        <taxon>Bacillota</taxon>
        <taxon>Clostridia</taxon>
        <taxon>Lachnospirales</taxon>
        <taxon>Lachnospiraceae</taxon>
        <taxon>Blautia</taxon>
    </lineage>
</organism>
<dbReference type="RefSeq" id="WP_193735069.1">
    <property type="nucleotide sequence ID" value="NZ_CP063304.1"/>
</dbReference>
<evidence type="ECO:0000313" key="4">
    <source>
        <dbReference type="Proteomes" id="UP000593601"/>
    </source>
</evidence>
<accession>A0A7M2RGN5</accession>
<name>A0A7M2RGN5_9FIRM</name>
<evidence type="ECO:0000313" key="3">
    <source>
        <dbReference type="EMBL" id="QOV18707.1"/>
    </source>
</evidence>
<proteinExistence type="predicted"/>
<dbReference type="PANTHER" id="PTHR35339:SF4">
    <property type="entry name" value="LINALOOL DEHYDRATASE_ISOMERASE DOMAIN-CONTAINING PROTEIN"/>
    <property type="match status" value="1"/>
</dbReference>
<sequence>MEKNDDKSDIYRFAKSLMEPVKRNGIHISGLNLGNSGTHYDRRQIEAEGFLRQLWAAGPAASCDREFDFSFYRKGILSGCNPKSCGYWGTVSDYDQLLVEMPSLAVTLVLTREMFWDTLSETEQEHIWSWLNQINKAKVHDNNWLFFRVLVNAAFSSLSLPFDQAATDEAMDELDTMYLGNGWYMDGNEHQMDYYIAWAFHFYSLMYVKLMKEKDPKRCACYIRRVKLFAQDFVYWFDDDGAAIPFGRSLTYRFAQSAFWSACVYADVEAIPWANMKYVLMKNLEYWERQAITRPDGILSIGYGYENLYMSESYNGPGSPYWAFKTFLILAVSDAHPFWRARPENPVKKVGVHPVPKAKMLLMAEPDGNAQLYPTDQLTRQAHAAEKYSKFVYSSFFGFSVRKDARYLEAGAYDNTLAVACQGDEHYFEKERCVSSGITNAYVWHQWKPVDGVEILSYIVPITHGHIRIHLIQTDRALQLADGGYAVRTYNGHKKDYSCQESKTEAKLTGENGTVWSLNIEGYDHCEVVFPDPNTNLIYPNSAIPTILGSVEPGFHTLISGHFGKRT</sequence>
<dbReference type="InterPro" id="IPR049349">
    <property type="entry name" value="DUF2264_N"/>
</dbReference>
<feature type="domain" description="DUF2264" evidence="2">
    <location>
        <begin position="383"/>
        <end position="556"/>
    </location>
</feature>
<dbReference type="KEGG" id="bliq:INP51_11925"/>
<dbReference type="EMBL" id="CP063304">
    <property type="protein sequence ID" value="QOV18707.1"/>
    <property type="molecule type" value="Genomic_DNA"/>
</dbReference>
<dbReference type="Pfam" id="PF20938">
    <property type="entry name" value="DUF2264_C"/>
    <property type="match status" value="1"/>
</dbReference>
<dbReference type="AlphaFoldDB" id="A0A7M2RGN5"/>